<organism evidence="1 2">
    <name type="scientific">Athelia psychrophila</name>
    <dbReference type="NCBI Taxonomy" id="1759441"/>
    <lineage>
        <taxon>Eukaryota</taxon>
        <taxon>Fungi</taxon>
        <taxon>Dikarya</taxon>
        <taxon>Basidiomycota</taxon>
        <taxon>Agaricomycotina</taxon>
        <taxon>Agaricomycetes</taxon>
        <taxon>Agaricomycetidae</taxon>
        <taxon>Atheliales</taxon>
        <taxon>Atheliaceae</taxon>
        <taxon>Athelia</taxon>
    </lineage>
</organism>
<evidence type="ECO:0000313" key="1">
    <source>
        <dbReference type="EMBL" id="KZP31778.1"/>
    </source>
</evidence>
<gene>
    <name evidence="1" type="ORF">FIBSPDRAFT_849284</name>
</gene>
<sequence length="107" mass="11401">MASARTVAVAIGSFHGICLIGSMAGLHAVSGSGLCTRRAGPVLVWDCEEGLGEIWFVALGRSDSVRPVRLDDASSIRARRLGNWTASSLSKATHDVWFALEKMLTQS</sequence>
<dbReference type="Proteomes" id="UP000076532">
    <property type="component" value="Unassembled WGS sequence"/>
</dbReference>
<name>A0A166UKD7_9AGAM</name>
<dbReference type="AlphaFoldDB" id="A0A166UKD7"/>
<keyword evidence="2" id="KW-1185">Reference proteome</keyword>
<accession>A0A166UKD7</accession>
<dbReference type="EMBL" id="KV417488">
    <property type="protein sequence ID" value="KZP31778.1"/>
    <property type="molecule type" value="Genomic_DNA"/>
</dbReference>
<protein>
    <submittedName>
        <fullName evidence="1">Uncharacterized protein</fullName>
    </submittedName>
</protein>
<reference evidence="1 2" key="1">
    <citation type="journal article" date="2016" name="Mol. Biol. Evol.">
        <title>Comparative Genomics of Early-Diverging Mushroom-Forming Fungi Provides Insights into the Origins of Lignocellulose Decay Capabilities.</title>
        <authorList>
            <person name="Nagy L.G."/>
            <person name="Riley R."/>
            <person name="Tritt A."/>
            <person name="Adam C."/>
            <person name="Daum C."/>
            <person name="Floudas D."/>
            <person name="Sun H."/>
            <person name="Yadav J.S."/>
            <person name="Pangilinan J."/>
            <person name="Larsson K.H."/>
            <person name="Matsuura K."/>
            <person name="Barry K."/>
            <person name="Labutti K."/>
            <person name="Kuo R."/>
            <person name="Ohm R.A."/>
            <person name="Bhattacharya S.S."/>
            <person name="Shirouzu T."/>
            <person name="Yoshinaga Y."/>
            <person name="Martin F.M."/>
            <person name="Grigoriev I.V."/>
            <person name="Hibbett D.S."/>
        </authorList>
    </citation>
    <scope>NUCLEOTIDE SEQUENCE [LARGE SCALE GENOMIC DNA]</scope>
    <source>
        <strain evidence="1 2">CBS 109695</strain>
    </source>
</reference>
<evidence type="ECO:0000313" key="2">
    <source>
        <dbReference type="Proteomes" id="UP000076532"/>
    </source>
</evidence>
<proteinExistence type="predicted"/>